<protein>
    <recommendedName>
        <fullName evidence="3">DUF559 domain-containing protein</fullName>
    </recommendedName>
</protein>
<name>A0ABZ0VBD6_9MICO</name>
<reference evidence="1 2" key="1">
    <citation type="submission" date="2023-06" db="EMBL/GenBank/DDBJ databases">
        <title>Rock-solubilizing bacteria, Microbacterium invictum, promotes re-establishment of vegetation in rocky wasteland by accelerating rock bio-weathering and reshaping soil bacterial community.</title>
        <authorList>
            <person name="Liu C."/>
        </authorList>
    </citation>
    <scope>NUCLEOTIDE SEQUENCE [LARGE SCALE GENOMIC DNA]</scope>
    <source>
        <strain evidence="1 2">X-18</strain>
    </source>
</reference>
<organism evidence="1 2">
    <name type="scientific">Microbacterium invictum</name>
    <dbReference type="NCBI Taxonomy" id="515415"/>
    <lineage>
        <taxon>Bacteria</taxon>
        <taxon>Bacillati</taxon>
        <taxon>Actinomycetota</taxon>
        <taxon>Actinomycetes</taxon>
        <taxon>Micrococcales</taxon>
        <taxon>Microbacteriaceae</taxon>
        <taxon>Microbacterium</taxon>
    </lineage>
</organism>
<dbReference type="InterPro" id="IPR011335">
    <property type="entry name" value="Restrct_endonuc-II-like"/>
</dbReference>
<dbReference type="EMBL" id="CP139779">
    <property type="protein sequence ID" value="WQB70656.1"/>
    <property type="molecule type" value="Genomic_DNA"/>
</dbReference>
<keyword evidence="2" id="KW-1185">Reference proteome</keyword>
<evidence type="ECO:0008006" key="3">
    <source>
        <dbReference type="Google" id="ProtNLM"/>
    </source>
</evidence>
<dbReference type="Proteomes" id="UP001324533">
    <property type="component" value="Chromosome"/>
</dbReference>
<accession>A0ABZ0VBD6</accession>
<evidence type="ECO:0000313" key="1">
    <source>
        <dbReference type="EMBL" id="WQB70656.1"/>
    </source>
</evidence>
<gene>
    <name evidence="1" type="ORF">T9R20_01485</name>
</gene>
<dbReference type="RefSeq" id="WP_322410795.1">
    <property type="nucleotide sequence ID" value="NZ_CP139779.1"/>
</dbReference>
<evidence type="ECO:0000313" key="2">
    <source>
        <dbReference type="Proteomes" id="UP001324533"/>
    </source>
</evidence>
<proteinExistence type="predicted"/>
<sequence>MPSELPSILDASFCVRDALRAGVTPKRLRGRDLDTPFWGARSLARSEEPGFPEEEIVIGAMRYRPLMPENQFFSHVTAAVLWGLPLPAHVLWPAVQQGLDVAVFTPTRHTRRSGIRGHEVHPASAHVVEHPTHGVPLTSPASTWAALGAMLRDPYDLVAAGDAAVRERMFRDDPPPLATLAQLFAAASARRRVGGPALRAALPRIRSRSASPRETWCRLLLVDAGLPEPELNHEVRDAAGQVIACVDLAYPDARVAVEYEGEHHRTDPQQWARDLVRCEALAAAGWFVVRVSAAHLAGGGAALAARVRAGLAR</sequence>
<dbReference type="SUPFAM" id="SSF52980">
    <property type="entry name" value="Restriction endonuclease-like"/>
    <property type="match status" value="1"/>
</dbReference>